<reference evidence="2" key="1">
    <citation type="journal article" date="2019" name="Int. J. Syst. Evol. Microbiol.">
        <title>The Global Catalogue of Microorganisms (GCM) 10K type strain sequencing project: providing services to taxonomists for standard genome sequencing and annotation.</title>
        <authorList>
            <consortium name="The Broad Institute Genomics Platform"/>
            <consortium name="The Broad Institute Genome Sequencing Center for Infectious Disease"/>
            <person name="Wu L."/>
            <person name="Ma J."/>
        </authorList>
    </citation>
    <scope>NUCLEOTIDE SEQUENCE [LARGE SCALE GENOMIC DNA]</scope>
    <source>
        <strain evidence="2">CCM 8897</strain>
    </source>
</reference>
<gene>
    <name evidence="1" type="ORF">ACFQHW_05755</name>
</gene>
<dbReference type="RefSeq" id="WP_125596107.1">
    <property type="nucleotide sequence ID" value="NZ_JBHSSM010000015.1"/>
</dbReference>
<name>A0ABW1UQ24_9LACO</name>
<dbReference type="Pfam" id="PF06124">
    <property type="entry name" value="DUF960"/>
    <property type="match status" value="1"/>
</dbReference>
<sequence length="105" mass="11582">MFQATDKRFATIAVASQLPDALIDALWLIIDHDLQGVFPLKNLLQFSIAANDQNNVQISFDSETTGDQIAIDTQAAYHTSYPETVLAYDDGHSQTILLPSDVDQD</sequence>
<evidence type="ECO:0000313" key="2">
    <source>
        <dbReference type="Proteomes" id="UP001596310"/>
    </source>
</evidence>
<evidence type="ECO:0000313" key="1">
    <source>
        <dbReference type="EMBL" id="MFC6315076.1"/>
    </source>
</evidence>
<accession>A0ABW1UQ24</accession>
<dbReference type="EMBL" id="JBHSSM010000015">
    <property type="protein sequence ID" value="MFC6315076.1"/>
    <property type="molecule type" value="Genomic_DNA"/>
</dbReference>
<protein>
    <submittedName>
        <fullName evidence="1">DUF960 domain-containing protein</fullName>
    </submittedName>
</protein>
<organism evidence="1 2">
    <name type="scientific">Lapidilactobacillus achengensis</name>
    <dbReference type="NCBI Taxonomy" id="2486000"/>
    <lineage>
        <taxon>Bacteria</taxon>
        <taxon>Bacillati</taxon>
        <taxon>Bacillota</taxon>
        <taxon>Bacilli</taxon>
        <taxon>Lactobacillales</taxon>
        <taxon>Lactobacillaceae</taxon>
        <taxon>Lapidilactobacillus</taxon>
    </lineage>
</organism>
<dbReference type="Gene3D" id="3.10.450.150">
    <property type="entry name" value="enterococcus faecalis protein"/>
    <property type="match status" value="1"/>
</dbReference>
<dbReference type="Proteomes" id="UP001596310">
    <property type="component" value="Unassembled WGS sequence"/>
</dbReference>
<comment type="caution">
    <text evidence="1">The sequence shown here is derived from an EMBL/GenBank/DDBJ whole genome shotgun (WGS) entry which is preliminary data.</text>
</comment>
<dbReference type="InterPro" id="IPR009303">
    <property type="entry name" value="DUF960"/>
</dbReference>
<proteinExistence type="predicted"/>
<keyword evidence="2" id="KW-1185">Reference proteome</keyword>